<evidence type="ECO:0000259" key="4">
    <source>
        <dbReference type="Pfam" id="PF14226"/>
    </source>
</evidence>
<evidence type="ECO:0000256" key="2">
    <source>
        <dbReference type="SAM" id="MobiDB-lite"/>
    </source>
</evidence>
<reference evidence="6" key="1">
    <citation type="submission" date="2016-03" db="EMBL/GenBank/DDBJ databases">
        <authorList>
            <person name="Ploux O."/>
        </authorList>
    </citation>
    <scope>NUCLEOTIDE SEQUENCE [LARGE SCALE GENOMIC DNA]</scope>
    <source>
        <strain evidence="6">UK7</strain>
    </source>
</reference>
<name>A0A1E1L3J7_9HELO</name>
<evidence type="ECO:0000313" key="5">
    <source>
        <dbReference type="EMBL" id="CZT05106.1"/>
    </source>
</evidence>
<dbReference type="PANTHER" id="PTHR47990">
    <property type="entry name" value="2-OXOGLUTARATE (2OG) AND FE(II)-DEPENDENT OXYGENASE SUPERFAMILY PROTEIN-RELATED"/>
    <property type="match status" value="1"/>
</dbReference>
<dbReference type="InterPro" id="IPR050231">
    <property type="entry name" value="Iron_ascorbate_oxido_reductase"/>
</dbReference>
<dbReference type="InterPro" id="IPR044861">
    <property type="entry name" value="IPNS-like_FE2OG_OXY"/>
</dbReference>
<dbReference type="Pfam" id="PF03171">
    <property type="entry name" value="2OG-FeII_Oxy"/>
    <property type="match status" value="1"/>
</dbReference>
<feature type="domain" description="Isopenicillin N synthase-like Fe(2+) 2OG dioxygenase" evidence="3">
    <location>
        <begin position="177"/>
        <end position="224"/>
    </location>
</feature>
<dbReference type="InterPro" id="IPR026992">
    <property type="entry name" value="DIOX_N"/>
</dbReference>
<sequence length="373" mass="42015">MTLPAIDFSLFLHGSPSERLAIADALVSSFKQHGFARLVNYGIPLASIERLEKINQDFFRLPEQAKREICNEPSPNPQRGWSFKGAETTSGLRQHKDAPRGILMDEKEHFDAGPAHDVAFPNKWPDRDMPEFRQFLEPFHERCQDLCLSIMEACEVGLRLPEGTLTQRCQLACASELRLNYYPPVSVDRIREGRTRRTWPHTDFGLVTLLWQDDVGGLKYQDRQQSNSRSFMEREYGTGLSPAAVGDEHDVFVPLTRGDPGEVAVNISDTFQRLTNDILRAGVHTVDWPSGTEGTEGAEKAEKAQGATERQEECALPARHSSVFFFKAHRDTSVGVLPAFVTQQTPARYDDITALQFHQRMTHVLIDPIGQQG</sequence>
<dbReference type="SUPFAM" id="SSF51197">
    <property type="entry name" value="Clavaminate synthase-like"/>
    <property type="match status" value="1"/>
</dbReference>
<proteinExistence type="inferred from homology"/>
<evidence type="ECO:0000313" key="6">
    <source>
        <dbReference type="Proteomes" id="UP000178129"/>
    </source>
</evidence>
<accession>A0A1E1L3J7</accession>
<evidence type="ECO:0000256" key="1">
    <source>
        <dbReference type="ARBA" id="ARBA00008056"/>
    </source>
</evidence>
<feature type="region of interest" description="Disordered" evidence="2">
    <location>
        <begin position="286"/>
        <end position="310"/>
    </location>
</feature>
<comment type="similarity">
    <text evidence="1">Belongs to the iron/ascorbate-dependent oxidoreductase family.</text>
</comment>
<feature type="compositionally biased region" description="Basic and acidic residues" evidence="2">
    <location>
        <begin position="297"/>
        <end position="310"/>
    </location>
</feature>
<keyword evidence="6" id="KW-1185">Reference proteome</keyword>
<dbReference type="Gene3D" id="2.60.120.330">
    <property type="entry name" value="B-lactam Antibiotic, Isopenicillin N Synthase, Chain"/>
    <property type="match status" value="1"/>
</dbReference>
<dbReference type="Proteomes" id="UP000178129">
    <property type="component" value="Unassembled WGS sequence"/>
</dbReference>
<protein>
    <submittedName>
        <fullName evidence="5">Related to iron/ascorbate family oxidoreductases</fullName>
    </submittedName>
</protein>
<dbReference type="InParanoid" id="A0A1E1L3J7"/>
<dbReference type="STRING" id="914237.A0A1E1L3J7"/>
<dbReference type="EMBL" id="FJUW01000034">
    <property type="protein sequence ID" value="CZT05106.1"/>
    <property type="molecule type" value="Genomic_DNA"/>
</dbReference>
<feature type="region of interest" description="Disordered" evidence="2">
    <location>
        <begin position="70"/>
        <end position="90"/>
    </location>
</feature>
<dbReference type="AlphaFoldDB" id="A0A1E1L3J7"/>
<gene>
    <name evidence="5" type="ORF">RCO7_05317</name>
</gene>
<comment type="caution">
    <text evidence="5">The sequence shown here is derived from an EMBL/GenBank/DDBJ whole genome shotgun (WGS) entry which is preliminary data.</text>
</comment>
<feature type="domain" description="Non-haem dioxygenase N-terminal" evidence="4">
    <location>
        <begin position="3"/>
        <end position="126"/>
    </location>
</feature>
<dbReference type="InterPro" id="IPR027443">
    <property type="entry name" value="IPNS-like_sf"/>
</dbReference>
<organism evidence="5 6">
    <name type="scientific">Rhynchosporium graminicola</name>
    <dbReference type="NCBI Taxonomy" id="2792576"/>
    <lineage>
        <taxon>Eukaryota</taxon>
        <taxon>Fungi</taxon>
        <taxon>Dikarya</taxon>
        <taxon>Ascomycota</taxon>
        <taxon>Pezizomycotina</taxon>
        <taxon>Leotiomycetes</taxon>
        <taxon>Helotiales</taxon>
        <taxon>Ploettnerulaceae</taxon>
        <taxon>Rhynchosporium</taxon>
    </lineage>
</organism>
<evidence type="ECO:0000259" key="3">
    <source>
        <dbReference type="Pfam" id="PF03171"/>
    </source>
</evidence>
<dbReference type="Pfam" id="PF14226">
    <property type="entry name" value="DIOX_N"/>
    <property type="match status" value="1"/>
</dbReference>